<evidence type="ECO:0000259" key="4">
    <source>
        <dbReference type="SMART" id="SM01017"/>
    </source>
</evidence>
<dbReference type="PANTHER" id="PTHR11188:SF167">
    <property type="entry name" value="ARRESTIN C-TERMINAL-LIKE DOMAIN-CONTAINING PROTEIN-RELATED"/>
    <property type="match status" value="1"/>
</dbReference>
<dbReference type="KEGG" id="bdr:105230301"/>
<feature type="region of interest" description="Disordered" evidence="3">
    <location>
        <begin position="458"/>
        <end position="483"/>
    </location>
</feature>
<dbReference type="Proteomes" id="UP001652620">
    <property type="component" value="Chromosome 2"/>
</dbReference>
<dbReference type="Pfam" id="PF00339">
    <property type="entry name" value="Arrestin_N"/>
    <property type="match status" value="1"/>
</dbReference>
<dbReference type="InterPro" id="IPR014752">
    <property type="entry name" value="Arrestin-like_C"/>
</dbReference>
<feature type="compositionally biased region" description="Polar residues" evidence="3">
    <location>
        <begin position="458"/>
        <end position="476"/>
    </location>
</feature>
<evidence type="ECO:0000256" key="2">
    <source>
        <dbReference type="ARBA" id="ARBA00022606"/>
    </source>
</evidence>
<dbReference type="InterPro" id="IPR011022">
    <property type="entry name" value="Arrestin_C-like"/>
</dbReference>
<sequence>MVLKCQVHLDNPKRIYAPGDKLTGHVLLTMEVRLIIKAFAIKYSGFAEVKWERILPPKKVKKINEQNESEQPSDIGPPIEQCIEVYNNREDFLSNVNYFVGSEEATGRIIERGTYTYPFCVALPQSCPSSFESANGHIRYMLEVFIDHKNKREVWYTQQLQVLKPLDLRRYPEIAEKACDVLVEENMPWHFFKHPLKMCVNLQQFGYVPGEELSVHVSIENSDNLRLHELTYELQQISCITAAHGHKKTKTKYFHTTLAKAVHFFYGLRERNEQHLQTFFLPQTVPNTDPADCQCLQISYELSVQLSTNNTKRSLQAKIPIVVGTISLRAPQEVQALSGTMPTAVSAMHSVENLPMKCREFDVPTTREPQDCFAVATAPEPESPIQSACELNLRSMSFREAEHLPKTKFNAEPKKSKFNKEQTVFQPTYLYYDIDSLPGVQNAVATTTTAAALPSATEELQNNASEDQTPENTATPTWDCAKFKKKRKERKSIIDGSS</sequence>
<dbReference type="InterPro" id="IPR014756">
    <property type="entry name" value="Ig_E-set"/>
</dbReference>
<dbReference type="OrthoDB" id="7785529at2759"/>
<dbReference type="AlphaFoldDB" id="A0A6I9VGQ5"/>
<protein>
    <submittedName>
        <fullName evidence="6">Arrestin domain-containing protein 3</fullName>
    </submittedName>
</protein>
<keyword evidence="5" id="KW-1185">Reference proteome</keyword>
<proteinExistence type="inferred from homology"/>
<dbReference type="Pfam" id="PF02752">
    <property type="entry name" value="Arrestin_C"/>
    <property type="match status" value="1"/>
</dbReference>
<dbReference type="GO" id="GO:0015031">
    <property type="term" value="P:protein transport"/>
    <property type="evidence" value="ECO:0007669"/>
    <property type="project" value="TreeGrafter"/>
</dbReference>
<dbReference type="SMART" id="SM01017">
    <property type="entry name" value="Arrestin_C"/>
    <property type="match status" value="1"/>
</dbReference>
<reference evidence="5" key="1">
    <citation type="submission" date="2025-05" db="UniProtKB">
        <authorList>
            <consortium name="RefSeq"/>
        </authorList>
    </citation>
    <scope>NUCLEOTIDE SEQUENCE [LARGE SCALE GENOMIC DNA]</scope>
</reference>
<gene>
    <name evidence="6" type="primary">LOC105230301</name>
</gene>
<dbReference type="InterPro" id="IPR050357">
    <property type="entry name" value="Arrestin_domain-protein"/>
</dbReference>
<evidence type="ECO:0000256" key="3">
    <source>
        <dbReference type="SAM" id="MobiDB-lite"/>
    </source>
</evidence>
<evidence type="ECO:0000256" key="1">
    <source>
        <dbReference type="ARBA" id="ARBA00005298"/>
    </source>
</evidence>
<dbReference type="SUPFAM" id="SSF81296">
    <property type="entry name" value="E set domains"/>
    <property type="match status" value="2"/>
</dbReference>
<feature type="domain" description="Arrestin C-terminal-like" evidence="4">
    <location>
        <begin position="192"/>
        <end position="328"/>
    </location>
</feature>
<dbReference type="PANTHER" id="PTHR11188">
    <property type="entry name" value="ARRESTIN DOMAIN CONTAINING PROTEIN"/>
    <property type="match status" value="1"/>
</dbReference>
<reference evidence="6" key="2">
    <citation type="submission" date="2025-08" db="UniProtKB">
        <authorList>
            <consortium name="RefSeq"/>
        </authorList>
    </citation>
    <scope>IDENTIFICATION</scope>
    <source>
        <tissue evidence="6">Adult</tissue>
    </source>
</reference>
<dbReference type="FunCoup" id="A0A6I9VGQ5">
    <property type="interactions" value="8"/>
</dbReference>
<evidence type="ECO:0000313" key="6">
    <source>
        <dbReference type="RefSeq" id="XP_011209303.2"/>
    </source>
</evidence>
<dbReference type="GeneID" id="105230301"/>
<accession>A0A6I9VGQ5</accession>
<dbReference type="Gene3D" id="2.60.40.640">
    <property type="match status" value="2"/>
</dbReference>
<dbReference type="GO" id="GO:0005737">
    <property type="term" value="C:cytoplasm"/>
    <property type="evidence" value="ECO:0007669"/>
    <property type="project" value="TreeGrafter"/>
</dbReference>
<name>A0A6I9VGQ5_BACDO</name>
<comment type="similarity">
    <text evidence="1">Belongs to the arrestin family.</text>
</comment>
<dbReference type="InterPro" id="IPR011021">
    <property type="entry name" value="Arrestin-like_N"/>
</dbReference>
<keyword evidence="2" id="KW-0716">Sensory transduction</keyword>
<dbReference type="InParanoid" id="A0A6I9VGQ5"/>
<dbReference type="RefSeq" id="XP_011209303.2">
    <property type="nucleotide sequence ID" value="XM_011211001.4"/>
</dbReference>
<evidence type="ECO:0000313" key="5">
    <source>
        <dbReference type="Proteomes" id="UP001652620"/>
    </source>
</evidence>
<organism evidence="5 6">
    <name type="scientific">Bactrocera dorsalis</name>
    <name type="common">Oriental fruit fly</name>
    <name type="synonym">Dacus dorsalis</name>
    <dbReference type="NCBI Taxonomy" id="27457"/>
    <lineage>
        <taxon>Eukaryota</taxon>
        <taxon>Metazoa</taxon>
        <taxon>Ecdysozoa</taxon>
        <taxon>Arthropoda</taxon>
        <taxon>Hexapoda</taxon>
        <taxon>Insecta</taxon>
        <taxon>Pterygota</taxon>
        <taxon>Neoptera</taxon>
        <taxon>Endopterygota</taxon>
        <taxon>Diptera</taxon>
        <taxon>Brachycera</taxon>
        <taxon>Muscomorpha</taxon>
        <taxon>Tephritoidea</taxon>
        <taxon>Tephritidae</taxon>
        <taxon>Bactrocera</taxon>
        <taxon>Bactrocera</taxon>
    </lineage>
</organism>